<dbReference type="InterPro" id="IPR045024">
    <property type="entry name" value="NDH-2"/>
</dbReference>
<protein>
    <submittedName>
        <fullName evidence="9">Uncharacterized protein</fullName>
    </submittedName>
</protein>
<accession>A0A6B2L2Q2</accession>
<feature type="compositionally biased region" description="Low complexity" evidence="6">
    <location>
        <begin position="424"/>
        <end position="442"/>
    </location>
</feature>
<organism evidence="9">
    <name type="scientific">Arcella intermedia</name>
    <dbReference type="NCBI Taxonomy" id="1963864"/>
    <lineage>
        <taxon>Eukaryota</taxon>
        <taxon>Amoebozoa</taxon>
        <taxon>Tubulinea</taxon>
        <taxon>Elardia</taxon>
        <taxon>Arcellinida</taxon>
        <taxon>Sphaerothecina</taxon>
        <taxon>Arcellidae</taxon>
        <taxon>Arcella</taxon>
    </lineage>
</organism>
<dbReference type="Pfam" id="PF07992">
    <property type="entry name" value="Pyr_redox_2"/>
    <property type="match status" value="1"/>
</dbReference>
<dbReference type="Pfam" id="PF22366">
    <property type="entry name" value="NDH2_C"/>
    <property type="match status" value="1"/>
</dbReference>
<feature type="domain" description="FAD/NAD(P)-binding" evidence="7">
    <location>
        <begin position="2"/>
        <end position="317"/>
    </location>
</feature>
<dbReference type="SUPFAM" id="SSF51905">
    <property type="entry name" value="FAD/NAD(P)-binding domain"/>
    <property type="match status" value="2"/>
</dbReference>
<dbReference type="GO" id="GO:0005739">
    <property type="term" value="C:mitochondrion"/>
    <property type="evidence" value="ECO:0007669"/>
    <property type="project" value="TreeGrafter"/>
</dbReference>
<evidence type="ECO:0000256" key="2">
    <source>
        <dbReference type="ARBA" id="ARBA00022630"/>
    </source>
</evidence>
<evidence type="ECO:0000313" key="9">
    <source>
        <dbReference type="EMBL" id="NDV31240.1"/>
    </source>
</evidence>
<comment type="similarity">
    <text evidence="1">Belongs to the NADH dehydrogenase family.</text>
</comment>
<dbReference type="PRINTS" id="PR00368">
    <property type="entry name" value="FADPNR"/>
</dbReference>
<dbReference type="InterPro" id="IPR036188">
    <property type="entry name" value="FAD/NAD-bd_sf"/>
</dbReference>
<name>A0A6B2L2Q2_9EUKA</name>
<dbReference type="Gene3D" id="3.50.50.100">
    <property type="match status" value="1"/>
</dbReference>
<keyword evidence="4" id="KW-0560">Oxidoreductase</keyword>
<keyword evidence="2" id="KW-0285">Flavoprotein</keyword>
<dbReference type="InterPro" id="IPR054585">
    <property type="entry name" value="NDH2-like_C"/>
</dbReference>
<evidence type="ECO:0000256" key="5">
    <source>
        <dbReference type="ARBA" id="ARBA00023027"/>
    </source>
</evidence>
<evidence type="ECO:0000256" key="4">
    <source>
        <dbReference type="ARBA" id="ARBA00023002"/>
    </source>
</evidence>
<dbReference type="InterPro" id="IPR023753">
    <property type="entry name" value="FAD/NAD-binding_dom"/>
</dbReference>
<feature type="region of interest" description="Disordered" evidence="6">
    <location>
        <begin position="413"/>
        <end position="462"/>
    </location>
</feature>
<keyword evidence="5" id="KW-0520">NAD</keyword>
<dbReference type="PANTHER" id="PTHR43706">
    <property type="entry name" value="NADH DEHYDROGENASE"/>
    <property type="match status" value="1"/>
</dbReference>
<evidence type="ECO:0000259" key="8">
    <source>
        <dbReference type="Pfam" id="PF22366"/>
    </source>
</evidence>
<dbReference type="GO" id="GO:0003954">
    <property type="term" value="F:NADH dehydrogenase activity"/>
    <property type="evidence" value="ECO:0007669"/>
    <property type="project" value="InterPro"/>
</dbReference>
<reference evidence="9" key="1">
    <citation type="journal article" date="2020" name="J. Eukaryot. Microbiol.">
        <title>De novo Sequencing, Assembly and Annotation of the Transcriptome for the Free-Living Testate Amoeba Arcella intermedia.</title>
        <authorList>
            <person name="Ribeiro G.M."/>
            <person name="Porfirio-Sousa A.L."/>
            <person name="Maurer-Alcala X.X."/>
            <person name="Katz L.A."/>
            <person name="Lahr D.J.G."/>
        </authorList>
    </citation>
    <scope>NUCLEOTIDE SEQUENCE</scope>
</reference>
<evidence type="ECO:0000256" key="1">
    <source>
        <dbReference type="ARBA" id="ARBA00005272"/>
    </source>
</evidence>
<proteinExistence type="inferred from homology"/>
<dbReference type="EMBL" id="GIBP01002271">
    <property type="protein sequence ID" value="NDV31240.1"/>
    <property type="molecule type" value="Transcribed_RNA"/>
</dbReference>
<dbReference type="PANTHER" id="PTHR43706:SF13">
    <property type="entry name" value="NADH DEHYDROGENASE-RELATED"/>
    <property type="match status" value="1"/>
</dbReference>
<keyword evidence="3" id="KW-0274">FAD</keyword>
<evidence type="ECO:0000256" key="6">
    <source>
        <dbReference type="SAM" id="MobiDB-lite"/>
    </source>
</evidence>
<sequence>MGTGWGSFKTLSKIDTSKYDVTVVSPRNHFLFTPLLASTTVGTLDFRSIIDPVRRKGQHHYYMARCIDVNTKDKTVTCEELGDFGETNTFTLPYNKLVIGVGCKANTFNIPGVEEYAYFLKELHDARKIRGRIIELFERASLPNRTVDEKRKLLHIVIVGGGPTGIEFGGELSDFFWRDLSRYFPDAPIHEVCITILEASNKILSAFDENLVKQAVRSIMKTGVHIRTDTLVKEVKPNAVVLSDGTEIPCGMVVWSTGNGPNTLMQALRFPKSRAAKILVDEHLRVQGEEDVYALGDCAEMEGQPLPATAQVAQAQGHYLASLLNGKTQNPFVFISVGIMAYIGRQKSIMDSKYFKGTGLLSWILWRSVYLTRLELVKNKCQVPFEWVRTFIWGRDVTTFGDQITKRYQKKYMTQKNPLENKPATEAPTQQTPSTQPAPTASTKEETPSQLTETTKEELKNN</sequence>
<dbReference type="AlphaFoldDB" id="A0A6B2L2Q2"/>
<evidence type="ECO:0000259" key="7">
    <source>
        <dbReference type="Pfam" id="PF07992"/>
    </source>
</evidence>
<evidence type="ECO:0000256" key="3">
    <source>
        <dbReference type="ARBA" id="ARBA00022827"/>
    </source>
</evidence>
<feature type="domain" description="External alternative NADH-ubiquinone oxidoreductase-like C-terminal" evidence="8">
    <location>
        <begin position="338"/>
        <end position="396"/>
    </location>
</feature>